<evidence type="ECO:0000259" key="1">
    <source>
        <dbReference type="Pfam" id="PF24726"/>
    </source>
</evidence>
<sequence length="78" mass="9012">MWSEGIITCPTTGSKYKYWVKHFEEGSHFGIDGGKVSKLTLRKLDESRDLVNYDRGWAVEPNTDEVKAVYVIILKKYN</sequence>
<reference evidence="2" key="1">
    <citation type="submission" date="2019-08" db="EMBL/GenBank/DDBJ databases">
        <authorList>
            <person name="Kucharzyk K."/>
            <person name="Murdoch R.W."/>
            <person name="Higgins S."/>
            <person name="Loffler F."/>
        </authorList>
    </citation>
    <scope>NUCLEOTIDE SEQUENCE</scope>
</reference>
<dbReference type="Pfam" id="PF24726">
    <property type="entry name" value="DUF7678"/>
    <property type="match status" value="1"/>
</dbReference>
<dbReference type="InterPro" id="IPR056095">
    <property type="entry name" value="DUF7678"/>
</dbReference>
<proteinExistence type="predicted"/>
<comment type="caution">
    <text evidence="2">The sequence shown here is derived from an EMBL/GenBank/DDBJ whole genome shotgun (WGS) entry which is preliminary data.</text>
</comment>
<name>A0A644T4G1_9ZZZZ</name>
<organism evidence="2">
    <name type="scientific">bioreactor metagenome</name>
    <dbReference type="NCBI Taxonomy" id="1076179"/>
    <lineage>
        <taxon>unclassified sequences</taxon>
        <taxon>metagenomes</taxon>
        <taxon>ecological metagenomes</taxon>
    </lineage>
</organism>
<feature type="domain" description="DUF7678" evidence="1">
    <location>
        <begin position="1"/>
        <end position="78"/>
    </location>
</feature>
<gene>
    <name evidence="2" type="ORF">SDC9_07317</name>
</gene>
<evidence type="ECO:0000313" key="2">
    <source>
        <dbReference type="EMBL" id="MPL61730.1"/>
    </source>
</evidence>
<dbReference type="AlphaFoldDB" id="A0A644T4G1"/>
<dbReference type="EMBL" id="VSSQ01000015">
    <property type="protein sequence ID" value="MPL61730.1"/>
    <property type="molecule type" value="Genomic_DNA"/>
</dbReference>
<protein>
    <recommendedName>
        <fullName evidence="1">DUF7678 domain-containing protein</fullName>
    </recommendedName>
</protein>
<accession>A0A644T4G1</accession>